<sequence length="243" mass="27679">MSLTEFSENYAPVDFMLVAQHWPLFLLGLRNTLILLAGPLALSCLFAVPLALIRANRVPIANRIIFAYTYLFRGTPLLVQLYLLYYGAAQFSLIRDTFLWTILREAWWCAFISFTLCSTAYITEILRGAIETVPKGEIEAANACGMSPSTRMRRIILPNAFRRALPAFSNEVIFTLHSTVLASTVTIIDILGAARLFNNKYYLAFDGFIVAALLYMALVYTINRGFKFWEGKWHRHLSRERTT</sequence>
<proteinExistence type="predicted"/>
<name>A0ACC5RB46_9HYPH</name>
<accession>A0ACC5RB46</accession>
<keyword evidence="2" id="KW-1185">Reference proteome</keyword>
<organism evidence="1 2">
    <name type="scientific">Taklimakanibacter albus</name>
    <dbReference type="NCBI Taxonomy" id="2800327"/>
    <lineage>
        <taxon>Bacteria</taxon>
        <taxon>Pseudomonadati</taxon>
        <taxon>Pseudomonadota</taxon>
        <taxon>Alphaproteobacteria</taxon>
        <taxon>Hyphomicrobiales</taxon>
        <taxon>Aestuariivirgaceae</taxon>
        <taxon>Taklimakanibacter</taxon>
    </lineage>
</organism>
<evidence type="ECO:0000313" key="1">
    <source>
        <dbReference type="EMBL" id="MBK1869822.1"/>
    </source>
</evidence>
<reference evidence="1" key="1">
    <citation type="submission" date="2021-01" db="EMBL/GenBank/DDBJ databases">
        <authorList>
            <person name="Sun Q."/>
        </authorList>
    </citation>
    <scope>NUCLEOTIDE SEQUENCE</scope>
    <source>
        <strain evidence="1">YIM B02566</strain>
    </source>
</reference>
<comment type="caution">
    <text evidence="1">The sequence shown here is derived from an EMBL/GenBank/DDBJ whole genome shotgun (WGS) entry which is preliminary data.</text>
</comment>
<dbReference type="Proteomes" id="UP000616151">
    <property type="component" value="Unassembled WGS sequence"/>
</dbReference>
<gene>
    <name evidence="1" type="ORF">JHL16_25895</name>
</gene>
<protein>
    <submittedName>
        <fullName evidence="1">ABC transporter permease subunit</fullName>
    </submittedName>
</protein>
<evidence type="ECO:0000313" key="2">
    <source>
        <dbReference type="Proteomes" id="UP000616151"/>
    </source>
</evidence>
<dbReference type="EMBL" id="JAENHL010000008">
    <property type="protein sequence ID" value="MBK1869822.1"/>
    <property type="molecule type" value="Genomic_DNA"/>
</dbReference>